<protein>
    <recommendedName>
        <fullName evidence="3">Nucleotidyltransferase family protein</fullName>
    </recommendedName>
</protein>
<evidence type="ECO:0008006" key="3">
    <source>
        <dbReference type="Google" id="ProtNLM"/>
    </source>
</evidence>
<proteinExistence type="predicted"/>
<dbReference type="RefSeq" id="WP_114593823.1">
    <property type="nucleotide sequence ID" value="NZ_CP031165.1"/>
</dbReference>
<dbReference type="SUPFAM" id="SSF81301">
    <property type="entry name" value="Nucleotidyltransferase"/>
    <property type="match status" value="1"/>
</dbReference>
<sequence>MGGPMKLDRDFAEFIACCLARDVRFLIVGGYAVAVHGHPRYTKDLDVWVWIGDDNPERLLLALADFGFGGVGLVPSDFRQPERVVQLGQPPKRIDLLTSVDGVEFDDCYADRLNVVIEGLPGPVPFIDLHWLRVNKQASGRAQDLADLEALADES</sequence>
<keyword evidence="2" id="KW-1185">Reference proteome</keyword>
<evidence type="ECO:0000313" key="1">
    <source>
        <dbReference type="EMBL" id="AXV09684.1"/>
    </source>
</evidence>
<organism evidence="1 2">
    <name type="scientific">Euzebya pacifica</name>
    <dbReference type="NCBI Taxonomy" id="1608957"/>
    <lineage>
        <taxon>Bacteria</taxon>
        <taxon>Bacillati</taxon>
        <taxon>Actinomycetota</taxon>
        <taxon>Nitriliruptoria</taxon>
        <taxon>Euzebyales</taxon>
    </lineage>
</organism>
<evidence type="ECO:0000313" key="2">
    <source>
        <dbReference type="Proteomes" id="UP000264006"/>
    </source>
</evidence>
<dbReference type="KEGG" id="euz:DVS28_a5027"/>
<dbReference type="Proteomes" id="UP000264006">
    <property type="component" value="Chromosome"/>
</dbReference>
<dbReference type="Gene3D" id="3.30.460.40">
    <property type="match status" value="1"/>
</dbReference>
<dbReference type="AlphaFoldDB" id="A0A346Y5D7"/>
<dbReference type="EMBL" id="CP031165">
    <property type="protein sequence ID" value="AXV09684.1"/>
    <property type="molecule type" value="Genomic_DNA"/>
</dbReference>
<reference evidence="1 2" key="1">
    <citation type="submission" date="2018-09" db="EMBL/GenBank/DDBJ databases">
        <title>Complete genome sequence of Euzebya sp. DY32-46 isolated from seawater of Pacific Ocean.</title>
        <authorList>
            <person name="Xu L."/>
            <person name="Wu Y.-H."/>
            <person name="Xu X.-W."/>
        </authorList>
    </citation>
    <scope>NUCLEOTIDE SEQUENCE [LARGE SCALE GENOMIC DNA]</scope>
    <source>
        <strain evidence="1 2">DY32-46</strain>
    </source>
</reference>
<dbReference type="InterPro" id="IPR043519">
    <property type="entry name" value="NT_sf"/>
</dbReference>
<accession>A0A346Y5D7</accession>
<dbReference type="OrthoDB" id="3212051at2"/>
<gene>
    <name evidence="1" type="ORF">DVS28_a5027</name>
</gene>
<name>A0A346Y5D7_9ACTN</name>